<sequence>MKISNSFVSLCGVSNAQMFGGTCKLPEIPQTMDNGSQSVSCWLYYYKIMLLLVHIIIHFQKVLDQHFSVIQIKIVFTTGENLHVEYKITKGYSGVFYSEDCKSKDQIPTSSDIVKSYSGGFAMMGSTYNYQYKLT</sequence>
<dbReference type="VEuPathDB" id="AmoebaDB:DDB_G0270144"/>
<name>Q55CA7_DICDI</name>
<dbReference type="PaxDb" id="44689-DDB0190836"/>
<dbReference type="KEGG" id="ddi:DDB_G0270144"/>
<comment type="caution">
    <text evidence="1">The sequence shown here is derived from an EMBL/GenBank/DDBJ whole genome shotgun (WGS) entry which is preliminary data.</text>
</comment>
<dbReference type="InParanoid" id="Q55CA7"/>
<keyword evidence="2" id="KW-1185">Reference proteome</keyword>
<dbReference type="Proteomes" id="UP000002195">
    <property type="component" value="Unassembled WGS sequence"/>
</dbReference>
<evidence type="ECO:0000313" key="1">
    <source>
        <dbReference type="EMBL" id="EAL72422.1"/>
    </source>
</evidence>
<evidence type="ECO:0000313" key="2">
    <source>
        <dbReference type="Proteomes" id="UP000002195"/>
    </source>
</evidence>
<dbReference type="EMBL" id="AAFI02000005">
    <property type="protein sequence ID" value="EAL72422.1"/>
    <property type="molecule type" value="Genomic_DNA"/>
</dbReference>
<dbReference type="GeneID" id="8617544"/>
<protein>
    <submittedName>
        <fullName evidence="1">Uncharacterized protein</fullName>
    </submittedName>
</protein>
<reference evidence="1 2" key="1">
    <citation type="journal article" date="2005" name="Nature">
        <title>The genome of the social amoeba Dictyostelium discoideum.</title>
        <authorList>
            <consortium name="The Dictyostelium discoideum Sequencing Consortium"/>
            <person name="Eichinger L."/>
            <person name="Pachebat J.A."/>
            <person name="Glockner G."/>
            <person name="Rajandream M.A."/>
            <person name="Sucgang R."/>
            <person name="Berriman M."/>
            <person name="Song J."/>
            <person name="Olsen R."/>
            <person name="Szafranski K."/>
            <person name="Xu Q."/>
            <person name="Tunggal B."/>
            <person name="Kummerfeld S."/>
            <person name="Madera M."/>
            <person name="Konfortov B.A."/>
            <person name="Rivero F."/>
            <person name="Bankier A.T."/>
            <person name="Lehmann R."/>
            <person name="Hamlin N."/>
            <person name="Davies R."/>
            <person name="Gaudet P."/>
            <person name="Fey P."/>
            <person name="Pilcher K."/>
            <person name="Chen G."/>
            <person name="Saunders D."/>
            <person name="Sodergren E."/>
            <person name="Davis P."/>
            <person name="Kerhornou A."/>
            <person name="Nie X."/>
            <person name="Hall N."/>
            <person name="Anjard C."/>
            <person name="Hemphill L."/>
            <person name="Bason N."/>
            <person name="Farbrother P."/>
            <person name="Desany B."/>
            <person name="Just E."/>
            <person name="Morio T."/>
            <person name="Rost R."/>
            <person name="Churcher C."/>
            <person name="Cooper J."/>
            <person name="Haydock S."/>
            <person name="van Driessche N."/>
            <person name="Cronin A."/>
            <person name="Goodhead I."/>
            <person name="Muzny D."/>
            <person name="Mourier T."/>
            <person name="Pain A."/>
            <person name="Lu M."/>
            <person name="Harper D."/>
            <person name="Lindsay R."/>
            <person name="Hauser H."/>
            <person name="James K."/>
            <person name="Quiles M."/>
            <person name="Madan Babu M."/>
            <person name="Saito T."/>
            <person name="Buchrieser C."/>
            <person name="Wardroper A."/>
            <person name="Felder M."/>
            <person name="Thangavelu M."/>
            <person name="Johnson D."/>
            <person name="Knights A."/>
            <person name="Loulseged H."/>
            <person name="Mungall K."/>
            <person name="Oliver K."/>
            <person name="Price C."/>
            <person name="Quail M.A."/>
            <person name="Urushihara H."/>
            <person name="Hernandez J."/>
            <person name="Rabbinowitsch E."/>
            <person name="Steffen D."/>
            <person name="Sanders M."/>
            <person name="Ma J."/>
            <person name="Kohara Y."/>
            <person name="Sharp S."/>
            <person name="Simmonds M."/>
            <person name="Spiegler S."/>
            <person name="Tivey A."/>
            <person name="Sugano S."/>
            <person name="White B."/>
            <person name="Walker D."/>
            <person name="Woodward J."/>
            <person name="Winckler T."/>
            <person name="Tanaka Y."/>
            <person name="Shaulsky G."/>
            <person name="Schleicher M."/>
            <person name="Weinstock G."/>
            <person name="Rosenthal A."/>
            <person name="Cox E.C."/>
            <person name="Chisholm R.L."/>
            <person name="Gibbs R."/>
            <person name="Loomis W.F."/>
            <person name="Platzer M."/>
            <person name="Kay R.R."/>
            <person name="Williams J."/>
            <person name="Dear P.H."/>
            <person name="Noegel A.A."/>
            <person name="Barrell B."/>
            <person name="Kuspa A."/>
        </authorList>
    </citation>
    <scope>NUCLEOTIDE SEQUENCE [LARGE SCALE GENOMIC DNA]</scope>
    <source>
        <strain evidence="1 2">AX4</strain>
    </source>
</reference>
<organism evidence="1 2">
    <name type="scientific">Dictyostelium discoideum</name>
    <name type="common">Social amoeba</name>
    <dbReference type="NCBI Taxonomy" id="44689"/>
    <lineage>
        <taxon>Eukaryota</taxon>
        <taxon>Amoebozoa</taxon>
        <taxon>Evosea</taxon>
        <taxon>Eumycetozoa</taxon>
        <taxon>Dictyostelia</taxon>
        <taxon>Dictyosteliales</taxon>
        <taxon>Dictyosteliaceae</taxon>
        <taxon>Dictyostelium</taxon>
    </lineage>
</organism>
<dbReference type="RefSeq" id="XP_646574.1">
    <property type="nucleotide sequence ID" value="XM_641482.1"/>
</dbReference>
<dbReference type="HOGENOM" id="CLU_1889660_0_0_1"/>
<accession>Q55CA7</accession>
<proteinExistence type="predicted"/>
<gene>
    <name evidence="1" type="ORF">DDB_G0270144</name>
</gene>
<dbReference type="AlphaFoldDB" id="Q55CA7"/>